<organism evidence="1 2">
    <name type="scientific">Streptomyces griseomycini</name>
    <dbReference type="NCBI Taxonomy" id="66895"/>
    <lineage>
        <taxon>Bacteria</taxon>
        <taxon>Bacillati</taxon>
        <taxon>Actinomycetota</taxon>
        <taxon>Actinomycetes</taxon>
        <taxon>Kitasatosporales</taxon>
        <taxon>Streptomycetaceae</taxon>
        <taxon>Streptomyces</taxon>
    </lineage>
</organism>
<reference evidence="1 2" key="1">
    <citation type="submission" date="2020-08" db="EMBL/GenBank/DDBJ databases">
        <title>Genomic Encyclopedia of Type Strains, Phase III (KMG-III): the genomes of soil and plant-associated and newly described type strains.</title>
        <authorList>
            <person name="Whitman W."/>
        </authorList>
    </citation>
    <scope>NUCLEOTIDE SEQUENCE [LARGE SCALE GENOMIC DNA]</scope>
    <source>
        <strain evidence="1 2">CECT 3273</strain>
    </source>
</reference>
<dbReference type="EMBL" id="JACHJI010000017">
    <property type="protein sequence ID" value="MBB4902581.1"/>
    <property type="molecule type" value="Genomic_DNA"/>
</dbReference>
<evidence type="ECO:0000313" key="1">
    <source>
        <dbReference type="EMBL" id="MBB4902581.1"/>
    </source>
</evidence>
<dbReference type="AlphaFoldDB" id="A0A7W7VA33"/>
<evidence type="ECO:0000313" key="2">
    <source>
        <dbReference type="Proteomes" id="UP000579523"/>
    </source>
</evidence>
<proteinExistence type="predicted"/>
<sequence length="275" mass="28976">MITAIAHAATAAPLAALLPARRGEAWKVTPAPYCVRPHAATSRLTNGHRALIIAESGGRIEVFVDDADMFPVTPDVVVAQDAPHPVATLAGRILRTVLPRLEREAAARVHHENGWQGVVTAKAADLSEVGFELIDHGAHPAVEDTLTGPALEWEGTAGGKWGLSVYGLAGQLTLTYDGPVHGLYAVLPVLLPPADGHAPQDAEGTLTRHLTARFPQLRPLGVDELEFGRLGDVPGYIARPEKPTPDATADDTTRVVAEFSAIGTDLLLSVAALLV</sequence>
<dbReference type="Proteomes" id="UP000579523">
    <property type="component" value="Unassembled WGS sequence"/>
</dbReference>
<keyword evidence="2" id="KW-1185">Reference proteome</keyword>
<name>A0A7W7VA33_9ACTN</name>
<protein>
    <submittedName>
        <fullName evidence="1">Uncharacterized protein</fullName>
    </submittedName>
</protein>
<gene>
    <name evidence="1" type="ORF">FHS37_006678</name>
</gene>
<accession>A0A7W7VA33</accession>
<dbReference type="RefSeq" id="WP_184828024.1">
    <property type="nucleotide sequence ID" value="NZ_BMTK01000036.1"/>
</dbReference>
<comment type="caution">
    <text evidence="1">The sequence shown here is derived from an EMBL/GenBank/DDBJ whole genome shotgun (WGS) entry which is preliminary data.</text>
</comment>